<dbReference type="Pfam" id="PF03372">
    <property type="entry name" value="Exo_endo_phos"/>
    <property type="match status" value="1"/>
</dbReference>
<feature type="region of interest" description="Disordered" evidence="4">
    <location>
        <begin position="1"/>
        <end position="29"/>
    </location>
</feature>
<keyword evidence="2" id="KW-0560">Oxidoreductase</keyword>
<dbReference type="Gene3D" id="3.60.10.10">
    <property type="entry name" value="Endonuclease/exonuclease/phosphatase"/>
    <property type="match status" value="1"/>
</dbReference>
<dbReference type="Gene3D" id="2.60.120.10">
    <property type="entry name" value="Jelly Rolls"/>
    <property type="match status" value="1"/>
</dbReference>
<evidence type="ECO:0000256" key="3">
    <source>
        <dbReference type="ARBA" id="ARBA00023004"/>
    </source>
</evidence>
<dbReference type="PANTHER" id="PTHR22966">
    <property type="entry name" value="2-AMINOETHANETHIOL DIOXYGENASE"/>
    <property type="match status" value="1"/>
</dbReference>
<accession>A0A6A4WCZ4</accession>
<dbReference type="EMBL" id="VIIS01001140">
    <property type="protein sequence ID" value="KAF0301654.1"/>
    <property type="molecule type" value="Genomic_DNA"/>
</dbReference>
<evidence type="ECO:0000256" key="4">
    <source>
        <dbReference type="SAM" id="MobiDB-lite"/>
    </source>
</evidence>
<dbReference type="GO" id="GO:0005739">
    <property type="term" value="C:mitochondrion"/>
    <property type="evidence" value="ECO:0007669"/>
    <property type="project" value="TreeGrafter"/>
</dbReference>
<dbReference type="OrthoDB" id="6078042at2759"/>
<keyword evidence="6" id="KW-0223">Dioxygenase</keyword>
<dbReference type="AlphaFoldDB" id="A0A6A4WCZ4"/>
<dbReference type="PANTHER" id="PTHR22966:SF61">
    <property type="entry name" value="2-AMINOETHANETHIOL DIOXYGENASE"/>
    <property type="match status" value="1"/>
</dbReference>
<keyword evidence="1" id="KW-0479">Metal-binding</keyword>
<comment type="caution">
    <text evidence="6">The sequence shown here is derived from an EMBL/GenBank/DDBJ whole genome shotgun (WGS) entry which is preliminary data.</text>
</comment>
<keyword evidence="3" id="KW-0408">Iron</keyword>
<dbReference type="Proteomes" id="UP000440578">
    <property type="component" value="Unassembled WGS sequence"/>
</dbReference>
<dbReference type="Pfam" id="PF07847">
    <property type="entry name" value="PCO_ADO"/>
    <property type="match status" value="1"/>
</dbReference>
<feature type="domain" description="Endonuclease/exonuclease/phosphatase" evidence="5">
    <location>
        <begin position="43"/>
        <end position="243"/>
    </location>
</feature>
<dbReference type="CDD" id="cd20289">
    <property type="entry name" value="cupin_ADO"/>
    <property type="match status" value="1"/>
</dbReference>
<evidence type="ECO:0000256" key="1">
    <source>
        <dbReference type="ARBA" id="ARBA00022723"/>
    </source>
</evidence>
<feature type="compositionally biased region" description="Basic residues" evidence="4">
    <location>
        <begin position="13"/>
        <end position="26"/>
    </location>
</feature>
<dbReference type="InterPro" id="IPR011051">
    <property type="entry name" value="RmlC_Cupin_sf"/>
</dbReference>
<dbReference type="GO" id="GO:0016702">
    <property type="term" value="F:oxidoreductase activity, acting on single donors with incorporation of molecular oxygen, incorporation of two atoms of oxygen"/>
    <property type="evidence" value="ECO:0007669"/>
    <property type="project" value="InterPro"/>
</dbReference>
<protein>
    <submittedName>
        <fullName evidence="6">2-aminoethanethiol dioxygenase</fullName>
    </submittedName>
</protein>
<evidence type="ECO:0000259" key="5">
    <source>
        <dbReference type="Pfam" id="PF03372"/>
    </source>
</evidence>
<proteinExistence type="predicted"/>
<gene>
    <name evidence="6" type="primary">Ado_0</name>
    <name evidence="6" type="ORF">FJT64_026105</name>
</gene>
<organism evidence="6 7">
    <name type="scientific">Amphibalanus amphitrite</name>
    <name type="common">Striped barnacle</name>
    <name type="synonym">Balanus amphitrite</name>
    <dbReference type="NCBI Taxonomy" id="1232801"/>
    <lineage>
        <taxon>Eukaryota</taxon>
        <taxon>Metazoa</taxon>
        <taxon>Ecdysozoa</taxon>
        <taxon>Arthropoda</taxon>
        <taxon>Crustacea</taxon>
        <taxon>Multicrustacea</taxon>
        <taxon>Cirripedia</taxon>
        <taxon>Thoracica</taxon>
        <taxon>Thoracicalcarea</taxon>
        <taxon>Balanomorpha</taxon>
        <taxon>Balanoidea</taxon>
        <taxon>Balanidae</taxon>
        <taxon>Amphibalaninae</taxon>
        <taxon>Amphibalanus</taxon>
    </lineage>
</organism>
<dbReference type="GO" id="GO:0046872">
    <property type="term" value="F:metal ion binding"/>
    <property type="evidence" value="ECO:0007669"/>
    <property type="project" value="UniProtKB-KW"/>
</dbReference>
<evidence type="ECO:0000313" key="7">
    <source>
        <dbReference type="Proteomes" id="UP000440578"/>
    </source>
</evidence>
<dbReference type="InterPro" id="IPR036691">
    <property type="entry name" value="Endo/exonu/phosph_ase_sf"/>
</dbReference>
<reference evidence="6 7" key="1">
    <citation type="submission" date="2019-07" db="EMBL/GenBank/DDBJ databases">
        <title>Draft genome assembly of a fouling barnacle, Amphibalanus amphitrite (Darwin, 1854): The first reference genome for Thecostraca.</title>
        <authorList>
            <person name="Kim W."/>
        </authorList>
    </citation>
    <scope>NUCLEOTIDE SEQUENCE [LARGE SCALE GENOMIC DNA]</scope>
    <source>
        <strain evidence="6">SNU_AA5</strain>
        <tissue evidence="6">Soma without cirri and trophi</tissue>
    </source>
</reference>
<dbReference type="InterPro" id="IPR005135">
    <property type="entry name" value="Endo/exonuclease/phosphatase"/>
</dbReference>
<evidence type="ECO:0000313" key="6">
    <source>
        <dbReference type="EMBL" id="KAF0301654.1"/>
    </source>
</evidence>
<keyword evidence="7" id="KW-1185">Reference proteome</keyword>
<dbReference type="SUPFAM" id="SSF56219">
    <property type="entry name" value="DNase I-like"/>
    <property type="match status" value="1"/>
</dbReference>
<evidence type="ECO:0000256" key="2">
    <source>
        <dbReference type="ARBA" id="ARBA00023002"/>
    </source>
</evidence>
<sequence>MRPPAADRGPSRPTRRGVRSRRRGSRGGRIWRAGERPDQLYIAQLNVQSVKPKLLELRDDIAQHNFDLIVLCETWLKPATPDRLLPVPGYQLLRRDRADGRGYGGVAVLVREGMVATVLDGPDRVTADSRLESLWVQIGTGPQKVVICSLYRPPVQTQVRVTADLDILEQQLQHHITRHSGPIVIAGDININTADGGSATATRLRELFTAYAVHQHIDGATFRSSGSTIDVIATNRGVERAGTLHCHYSPHNWCRAVVPTPGRRPERCTLTGRSWRKLDTAEASRRLWAVDWSPVYRSADPGEQWDYFIAVTMPIIDSLAPARRFRVRNPTAPPVTEATKDLMARRRAALRASDRALYKELNRQVRSAVRRDTREEIDRRVRESGPSSLWRSVRPVIAGKRTTKPSPDADTDAVNQYFASIGTATARQVDSAGPELAVRLPRVSTGRFQVAPVTPEQLSRVVGGCMSTASARGGDSDVVASPAPPGSLAMAAPGQFLIQRVVRMAVDVFRSTPQGTAAFREGLSQLTQLVHQLTPQDVAFDPNWVRDRRPFTQDRNIMPMTYVRLCENEYISIGIFILKNGFTLPMHDHPNMHGVLKVLHGQLQMQSFTPRRAPQSGILNGGDSAAATAQWDVRQTRLGTIYHTAKDLPRFMGPADGPALLTPELGNIHQICAVDGPVAFLDILAPPYDEHEHIYHTFRELDPVRLHQLTNGELSSEGWLIRVRDNPFPSDSAKYRGPRVDDIG</sequence>
<dbReference type="InterPro" id="IPR014710">
    <property type="entry name" value="RmlC-like_jellyroll"/>
</dbReference>
<dbReference type="SUPFAM" id="SSF51182">
    <property type="entry name" value="RmlC-like cupins"/>
    <property type="match status" value="1"/>
</dbReference>
<dbReference type="InterPro" id="IPR012864">
    <property type="entry name" value="PCO/ADO"/>
</dbReference>
<name>A0A6A4WCZ4_AMPAM</name>